<evidence type="ECO:0000259" key="17">
    <source>
        <dbReference type="PROSITE" id="PS51698"/>
    </source>
</evidence>
<dbReference type="AlphaFoldDB" id="A0AAD7XMR2"/>
<dbReference type="PROSITE" id="PS51698">
    <property type="entry name" value="U_BOX"/>
    <property type="match status" value="1"/>
</dbReference>
<keyword evidence="8 15" id="KW-0747">Spliceosome</keyword>
<feature type="repeat" description="WD" evidence="14">
    <location>
        <begin position="367"/>
        <end position="408"/>
    </location>
</feature>
<comment type="pathway">
    <text evidence="15">Protein modification; protein ubiquitination.</text>
</comment>
<evidence type="ECO:0000256" key="11">
    <source>
        <dbReference type="ARBA" id="ARBA00023187"/>
    </source>
</evidence>
<gene>
    <name evidence="18" type="ORF">CTAYLR_007339</name>
</gene>
<evidence type="ECO:0000256" key="10">
    <source>
        <dbReference type="ARBA" id="ARBA00022763"/>
    </source>
</evidence>
<dbReference type="Pfam" id="PF00400">
    <property type="entry name" value="WD40"/>
    <property type="match status" value="1"/>
</dbReference>
<evidence type="ECO:0000256" key="13">
    <source>
        <dbReference type="ARBA" id="ARBA00023242"/>
    </source>
</evidence>
<comment type="subunit">
    <text evidence="15">Homotetramer.</text>
</comment>
<dbReference type="InterPro" id="IPR003613">
    <property type="entry name" value="Ubox_domain"/>
</dbReference>
<keyword evidence="19" id="KW-1185">Reference proteome</keyword>
<reference evidence="18" key="1">
    <citation type="submission" date="2023-01" db="EMBL/GenBank/DDBJ databases">
        <title>Metagenome sequencing of chrysophaentin producing Chrysophaeum taylorii.</title>
        <authorList>
            <person name="Davison J."/>
            <person name="Bewley C."/>
        </authorList>
    </citation>
    <scope>NUCLEOTIDE SEQUENCE</scope>
    <source>
        <strain evidence="18">NIES-1699</strain>
    </source>
</reference>
<evidence type="ECO:0000313" key="18">
    <source>
        <dbReference type="EMBL" id="KAJ8607181.1"/>
    </source>
</evidence>
<feature type="coiled-coil region" evidence="16">
    <location>
        <begin position="116"/>
        <end position="143"/>
    </location>
</feature>
<evidence type="ECO:0000313" key="19">
    <source>
        <dbReference type="Proteomes" id="UP001230188"/>
    </source>
</evidence>
<evidence type="ECO:0000256" key="2">
    <source>
        <dbReference type="ARBA" id="ARBA00004123"/>
    </source>
</evidence>
<dbReference type="GO" id="GO:0000398">
    <property type="term" value="P:mRNA splicing, via spliceosome"/>
    <property type="evidence" value="ECO:0007669"/>
    <property type="project" value="InterPro"/>
</dbReference>
<evidence type="ECO:0000256" key="6">
    <source>
        <dbReference type="ARBA" id="ARBA00022574"/>
    </source>
</evidence>
<dbReference type="EMBL" id="JAQMWT010000230">
    <property type="protein sequence ID" value="KAJ8607181.1"/>
    <property type="molecule type" value="Genomic_DNA"/>
</dbReference>
<evidence type="ECO:0000256" key="9">
    <source>
        <dbReference type="ARBA" id="ARBA00022737"/>
    </source>
</evidence>
<dbReference type="SMART" id="SM00320">
    <property type="entry name" value="WD40"/>
    <property type="match status" value="4"/>
</dbReference>
<evidence type="ECO:0000256" key="5">
    <source>
        <dbReference type="ARBA" id="ARBA00015618"/>
    </source>
</evidence>
<evidence type="ECO:0000256" key="7">
    <source>
        <dbReference type="ARBA" id="ARBA00022664"/>
    </source>
</evidence>
<keyword evidence="12 15" id="KW-0234">DNA repair</keyword>
<keyword evidence="15" id="KW-0833">Ubl conjugation pathway</keyword>
<dbReference type="GO" id="GO:0000974">
    <property type="term" value="C:Prp19 complex"/>
    <property type="evidence" value="ECO:0007669"/>
    <property type="project" value="UniProtKB-UniRule"/>
</dbReference>
<dbReference type="InterPro" id="IPR038959">
    <property type="entry name" value="Prp19"/>
</dbReference>
<feature type="domain" description="U-box" evidence="17">
    <location>
        <begin position="1"/>
        <end position="71"/>
    </location>
</feature>
<evidence type="ECO:0000256" key="8">
    <source>
        <dbReference type="ARBA" id="ARBA00022728"/>
    </source>
</evidence>
<evidence type="ECO:0000256" key="16">
    <source>
        <dbReference type="SAM" id="Coils"/>
    </source>
</evidence>
<comment type="catalytic activity">
    <reaction evidence="1 15">
        <text>S-ubiquitinyl-[E2 ubiquitin-conjugating enzyme]-L-cysteine + [acceptor protein]-L-lysine = [E2 ubiquitin-conjugating enzyme]-L-cysteine + N(6)-ubiquitinyl-[acceptor protein]-L-lysine.</text>
        <dbReference type="EC" id="2.3.2.27"/>
    </reaction>
</comment>
<evidence type="ECO:0000256" key="12">
    <source>
        <dbReference type="ARBA" id="ARBA00023204"/>
    </source>
</evidence>
<sequence>MYCAISGEVPVEPVVSVKSGHLFERRLIEKALEASKGVCPATGTSLSTSDLVPVQADLAVRPKPLTATSIPGMLAMFQNEWDDVMLETHQMKQQLHATRKELSHALYQHDAACRVIARLSRERDQARDAVADLQRRLAAAEDQQPMEEDGLGADDILRLDEFWKTASSGRKKRPVPAGLAGPDDLRRWTKTKSFEDLPATCVVPGDGFFLAGASDGSLRRLDSASLEVIAATASTRSAVRAVAVAGDLLLSCDATKVSLWSSRDSMELKKEVAGDYRGIAAHPSGSFAALGRPDAGFALVSLPDARHIYVAPPPTHTETATGPITFHPDGIILAQPSDGGGGGGGGGDGQHLLRVWDVKNASCVHTFDAHQGTVASVSFSENGYYLASASSDATARVWDLRKLRQVHQIDCHDGPATACALDRSGKYLAITTQKALQVCVVKEWTPLNNLPAPGTNHSIAFLPEARGILVAADATSFDLFKPPD</sequence>
<dbReference type="GO" id="GO:0061630">
    <property type="term" value="F:ubiquitin protein ligase activity"/>
    <property type="evidence" value="ECO:0007669"/>
    <property type="project" value="UniProtKB-UniRule"/>
</dbReference>
<keyword evidence="11 15" id="KW-0508">mRNA splicing</keyword>
<keyword evidence="6 14" id="KW-0853">WD repeat</keyword>
<dbReference type="GO" id="GO:0006281">
    <property type="term" value="P:DNA repair"/>
    <property type="evidence" value="ECO:0007669"/>
    <property type="project" value="UniProtKB-KW"/>
</dbReference>
<dbReference type="GO" id="GO:0070534">
    <property type="term" value="P:protein K63-linked ubiquitination"/>
    <property type="evidence" value="ECO:0007669"/>
    <property type="project" value="UniProtKB-UniRule"/>
</dbReference>
<comment type="function">
    <text evidence="15">Ubiquitin-protein ligase which is mainly involved pre-mRNA splicing and DNA repair. Required for pre-mRNA splicing as component of the spliceosome.</text>
</comment>
<keyword evidence="15" id="KW-0808">Transferase</keyword>
<proteinExistence type="inferred from homology"/>
<dbReference type="Gene3D" id="3.30.40.10">
    <property type="entry name" value="Zinc/RING finger domain, C3HC4 (zinc finger)"/>
    <property type="match status" value="1"/>
</dbReference>
<keyword evidence="13 15" id="KW-0539">Nucleus</keyword>
<dbReference type="InterPro" id="IPR013083">
    <property type="entry name" value="Znf_RING/FYVE/PHD"/>
</dbReference>
<dbReference type="SUPFAM" id="SSF50998">
    <property type="entry name" value="Quinoprotein alcohol dehydrogenase-like"/>
    <property type="match status" value="1"/>
</dbReference>
<comment type="similarity">
    <text evidence="3 15">Belongs to the WD repeat PRP19 family.</text>
</comment>
<keyword evidence="7 15" id="KW-0507">mRNA processing</keyword>
<dbReference type="PANTHER" id="PTHR43995">
    <property type="entry name" value="PRE-MRNA-PROCESSING FACTOR 19"/>
    <property type="match status" value="1"/>
</dbReference>
<dbReference type="GO" id="GO:0071006">
    <property type="term" value="C:U2-type catalytic step 1 spliceosome"/>
    <property type="evidence" value="ECO:0007669"/>
    <property type="project" value="TreeGrafter"/>
</dbReference>
<dbReference type="InterPro" id="IPR015943">
    <property type="entry name" value="WD40/YVTN_repeat-like_dom_sf"/>
</dbReference>
<dbReference type="FunFam" id="3.30.40.10:FF:000027">
    <property type="entry name" value="Pre-mRNA-processing factor 19, putative"/>
    <property type="match status" value="1"/>
</dbReference>
<keyword evidence="16" id="KW-0175">Coiled coil</keyword>
<dbReference type="EC" id="2.3.2.27" evidence="4 15"/>
<evidence type="ECO:0000256" key="14">
    <source>
        <dbReference type="PROSITE-ProRule" id="PRU00221"/>
    </source>
</evidence>
<evidence type="ECO:0000256" key="1">
    <source>
        <dbReference type="ARBA" id="ARBA00000900"/>
    </source>
</evidence>
<comment type="subcellular location">
    <subcellularLocation>
        <location evidence="2 15">Nucleus</location>
    </subcellularLocation>
</comment>
<dbReference type="Pfam" id="PF08606">
    <property type="entry name" value="Prp19"/>
    <property type="match status" value="1"/>
</dbReference>
<dbReference type="SMART" id="SM00504">
    <property type="entry name" value="Ubox"/>
    <property type="match status" value="1"/>
</dbReference>
<dbReference type="PROSITE" id="PS50294">
    <property type="entry name" value="WD_REPEATS_REGION"/>
    <property type="match status" value="1"/>
</dbReference>
<evidence type="ECO:0000256" key="15">
    <source>
        <dbReference type="RuleBase" id="RU367101"/>
    </source>
</evidence>
<organism evidence="18 19">
    <name type="scientific">Chrysophaeum taylorii</name>
    <dbReference type="NCBI Taxonomy" id="2483200"/>
    <lineage>
        <taxon>Eukaryota</taxon>
        <taxon>Sar</taxon>
        <taxon>Stramenopiles</taxon>
        <taxon>Ochrophyta</taxon>
        <taxon>Pelagophyceae</taxon>
        <taxon>Pelagomonadales</taxon>
        <taxon>Pelagomonadaceae</taxon>
        <taxon>Chrysophaeum</taxon>
    </lineage>
</organism>
<dbReference type="Gene3D" id="2.130.10.10">
    <property type="entry name" value="YVTN repeat-like/Quinoprotein amine dehydrogenase"/>
    <property type="match status" value="1"/>
</dbReference>
<name>A0AAD7XMR2_9STRA</name>
<dbReference type="InterPro" id="IPR011047">
    <property type="entry name" value="Quinoprotein_ADH-like_sf"/>
</dbReference>
<dbReference type="PANTHER" id="PTHR43995:SF1">
    <property type="entry name" value="PRE-MRNA-PROCESSING FACTOR 19"/>
    <property type="match status" value="1"/>
</dbReference>
<evidence type="ECO:0000256" key="4">
    <source>
        <dbReference type="ARBA" id="ARBA00012483"/>
    </source>
</evidence>
<dbReference type="SUPFAM" id="SSF57850">
    <property type="entry name" value="RING/U-box"/>
    <property type="match status" value="1"/>
</dbReference>
<dbReference type="Proteomes" id="UP001230188">
    <property type="component" value="Unassembled WGS sequence"/>
</dbReference>
<dbReference type="InterPro" id="IPR013915">
    <property type="entry name" value="Prp19_cc"/>
</dbReference>
<dbReference type="PROSITE" id="PS50082">
    <property type="entry name" value="WD_REPEATS_2"/>
    <property type="match status" value="1"/>
</dbReference>
<dbReference type="GO" id="GO:0005737">
    <property type="term" value="C:cytoplasm"/>
    <property type="evidence" value="ECO:0007669"/>
    <property type="project" value="TreeGrafter"/>
</dbReference>
<accession>A0AAD7XMR2</accession>
<comment type="caution">
    <text evidence="18">The sequence shown here is derived from an EMBL/GenBank/DDBJ whole genome shotgun (WGS) entry which is preliminary data.</text>
</comment>
<protein>
    <recommendedName>
        <fullName evidence="5 15">Pre-mRNA-processing factor 19</fullName>
        <ecNumber evidence="4 15">2.3.2.27</ecNumber>
    </recommendedName>
</protein>
<keyword evidence="10 15" id="KW-0227">DNA damage</keyword>
<dbReference type="PROSITE" id="PS00678">
    <property type="entry name" value="WD_REPEATS_1"/>
    <property type="match status" value="1"/>
</dbReference>
<dbReference type="InterPro" id="IPR019775">
    <property type="entry name" value="WD40_repeat_CS"/>
</dbReference>
<dbReference type="InterPro" id="IPR001680">
    <property type="entry name" value="WD40_rpt"/>
</dbReference>
<keyword evidence="9" id="KW-0677">Repeat</keyword>
<evidence type="ECO:0000256" key="3">
    <source>
        <dbReference type="ARBA" id="ARBA00006388"/>
    </source>
</evidence>